<sequence>MMANINRSSRLLLMQNTWEIRPSGAAFATVGEDACPQPLG</sequence>
<keyword evidence="2" id="KW-1185">Reference proteome</keyword>
<dbReference type="Proteomes" id="UP001154015">
    <property type="component" value="Unassembled WGS sequence"/>
</dbReference>
<protein>
    <submittedName>
        <fullName evidence="1">Uncharacterized protein</fullName>
    </submittedName>
</protein>
<evidence type="ECO:0000313" key="2">
    <source>
        <dbReference type="Proteomes" id="UP001154015"/>
    </source>
</evidence>
<organism evidence="1 2">
    <name type="scientific">Streptomyces globisporus</name>
    <dbReference type="NCBI Taxonomy" id="1908"/>
    <lineage>
        <taxon>Bacteria</taxon>
        <taxon>Bacillati</taxon>
        <taxon>Actinomycetota</taxon>
        <taxon>Actinomycetes</taxon>
        <taxon>Kitasatosporales</taxon>
        <taxon>Streptomycetaceae</taxon>
        <taxon>Streptomyces</taxon>
    </lineage>
</organism>
<dbReference type="EMBL" id="CAKXYP010000004">
    <property type="protein sequence ID" value="CAH9414726.1"/>
    <property type="molecule type" value="Genomic_DNA"/>
</dbReference>
<evidence type="ECO:0000313" key="1">
    <source>
        <dbReference type="EMBL" id="CAH9414726.1"/>
    </source>
</evidence>
<accession>A0ABM9GVR2</accession>
<gene>
    <name evidence="1" type="ORF">SGL43_01735</name>
</gene>
<proteinExistence type="predicted"/>
<name>A0ABM9GVR2_STRGL</name>
<comment type="caution">
    <text evidence="1">The sequence shown here is derived from an EMBL/GenBank/DDBJ whole genome shotgun (WGS) entry which is preliminary data.</text>
</comment>
<reference evidence="1" key="1">
    <citation type="submission" date="2022-03" db="EMBL/GenBank/DDBJ databases">
        <authorList>
            <person name="Leyn A S."/>
        </authorList>
    </citation>
    <scope>NUCLEOTIDE SEQUENCE</scope>
    <source>
        <strain evidence="1">Streptomyces globisporus 4-3</strain>
    </source>
</reference>